<dbReference type="Proteomes" id="UP001153709">
    <property type="component" value="Chromosome 3"/>
</dbReference>
<accession>A0A9N9ST70</accession>
<proteinExistence type="predicted"/>
<protein>
    <submittedName>
        <fullName evidence="1">Uncharacterized protein</fullName>
    </submittedName>
</protein>
<organism evidence="1 2">
    <name type="scientific">Diabrotica balteata</name>
    <name type="common">Banded cucumber beetle</name>
    <dbReference type="NCBI Taxonomy" id="107213"/>
    <lineage>
        <taxon>Eukaryota</taxon>
        <taxon>Metazoa</taxon>
        <taxon>Ecdysozoa</taxon>
        <taxon>Arthropoda</taxon>
        <taxon>Hexapoda</taxon>
        <taxon>Insecta</taxon>
        <taxon>Pterygota</taxon>
        <taxon>Neoptera</taxon>
        <taxon>Endopterygota</taxon>
        <taxon>Coleoptera</taxon>
        <taxon>Polyphaga</taxon>
        <taxon>Cucujiformia</taxon>
        <taxon>Chrysomeloidea</taxon>
        <taxon>Chrysomelidae</taxon>
        <taxon>Galerucinae</taxon>
        <taxon>Diabroticina</taxon>
        <taxon>Diabroticites</taxon>
        <taxon>Diabrotica</taxon>
    </lineage>
</organism>
<evidence type="ECO:0000313" key="1">
    <source>
        <dbReference type="EMBL" id="CAG9831282.1"/>
    </source>
</evidence>
<dbReference type="EMBL" id="OU898278">
    <property type="protein sequence ID" value="CAG9831282.1"/>
    <property type="molecule type" value="Genomic_DNA"/>
</dbReference>
<evidence type="ECO:0000313" key="2">
    <source>
        <dbReference type="Proteomes" id="UP001153709"/>
    </source>
</evidence>
<sequence>MTYDCETWILKKEIISKLKVILRSIERCMLGIQGRDRNIILMIRQKTKVPDVFHRVKSLKWQ</sequence>
<keyword evidence="2" id="KW-1185">Reference proteome</keyword>
<dbReference type="OrthoDB" id="407509at2759"/>
<reference evidence="1" key="1">
    <citation type="submission" date="2022-01" db="EMBL/GenBank/DDBJ databases">
        <authorList>
            <person name="King R."/>
        </authorList>
    </citation>
    <scope>NUCLEOTIDE SEQUENCE</scope>
</reference>
<gene>
    <name evidence="1" type="ORF">DIABBA_LOCUS4887</name>
</gene>
<dbReference type="AlphaFoldDB" id="A0A9N9ST70"/>
<name>A0A9N9ST70_DIABA</name>